<dbReference type="EMBL" id="JBBBZM010000043">
    <property type="protein sequence ID" value="KAL0636803.1"/>
    <property type="molecule type" value="Genomic_DNA"/>
</dbReference>
<dbReference type="PRINTS" id="PR00251">
    <property type="entry name" value="BACTRLOPSIN"/>
</dbReference>
<dbReference type="SUPFAM" id="SSF81321">
    <property type="entry name" value="Family A G protein-coupled receptor-like"/>
    <property type="match status" value="1"/>
</dbReference>
<feature type="region of interest" description="Disordered" evidence="6">
    <location>
        <begin position="281"/>
        <end position="316"/>
    </location>
</feature>
<feature type="transmembrane region" description="Helical" evidence="7">
    <location>
        <begin position="106"/>
        <end position="126"/>
    </location>
</feature>
<evidence type="ECO:0000256" key="4">
    <source>
        <dbReference type="ARBA" id="ARBA00022989"/>
    </source>
</evidence>
<name>A0ABR3GLR2_9PEZI</name>
<keyword evidence="5 7" id="KW-0472">Membrane</keyword>
<feature type="compositionally biased region" description="Gly residues" evidence="6">
    <location>
        <begin position="292"/>
        <end position="302"/>
    </location>
</feature>
<evidence type="ECO:0000256" key="6">
    <source>
        <dbReference type="SAM" id="MobiDB-lite"/>
    </source>
</evidence>
<dbReference type="Gene3D" id="1.20.1070.10">
    <property type="entry name" value="Rhodopsin 7-helix transmembrane proteins"/>
    <property type="match status" value="1"/>
</dbReference>
<organism evidence="8 9">
    <name type="scientific">Discina gigas</name>
    <dbReference type="NCBI Taxonomy" id="1032678"/>
    <lineage>
        <taxon>Eukaryota</taxon>
        <taxon>Fungi</taxon>
        <taxon>Dikarya</taxon>
        <taxon>Ascomycota</taxon>
        <taxon>Pezizomycotina</taxon>
        <taxon>Pezizomycetes</taxon>
        <taxon>Pezizales</taxon>
        <taxon>Discinaceae</taxon>
        <taxon>Discina</taxon>
    </lineage>
</organism>
<evidence type="ECO:0000256" key="2">
    <source>
        <dbReference type="ARBA" id="ARBA00008130"/>
    </source>
</evidence>
<feature type="transmembrane region" description="Helical" evidence="7">
    <location>
        <begin position="133"/>
        <end position="154"/>
    </location>
</feature>
<comment type="caution">
    <text evidence="8">The sequence shown here is derived from an EMBL/GenBank/DDBJ whole genome shotgun (WGS) entry which is preliminary data.</text>
</comment>
<dbReference type="PANTHER" id="PTHR28286:SF1">
    <property type="entry name" value="30 KDA HEAT SHOCK PROTEIN-RELATED"/>
    <property type="match status" value="1"/>
</dbReference>
<dbReference type="PANTHER" id="PTHR28286">
    <property type="match status" value="1"/>
</dbReference>
<protein>
    <recommendedName>
        <fullName evidence="10">Family A G protein-coupled receptor-like protein</fullName>
    </recommendedName>
</protein>
<evidence type="ECO:0000256" key="3">
    <source>
        <dbReference type="ARBA" id="ARBA00022692"/>
    </source>
</evidence>
<feature type="compositionally biased region" description="Low complexity" evidence="6">
    <location>
        <begin position="303"/>
        <end position="316"/>
    </location>
</feature>
<gene>
    <name evidence="8" type="ORF">Q9L58_004160</name>
</gene>
<evidence type="ECO:0000256" key="5">
    <source>
        <dbReference type="ARBA" id="ARBA00023136"/>
    </source>
</evidence>
<evidence type="ECO:0000256" key="7">
    <source>
        <dbReference type="SAM" id="Phobius"/>
    </source>
</evidence>
<keyword evidence="4 7" id="KW-1133">Transmembrane helix</keyword>
<comment type="similarity">
    <text evidence="2">Belongs to the archaeal/bacterial/fungal opsin family.</text>
</comment>
<dbReference type="InterPro" id="IPR001425">
    <property type="entry name" value="Arc/bac/fun_rhodopsins"/>
</dbReference>
<feature type="transmembrane region" description="Helical" evidence="7">
    <location>
        <begin position="160"/>
        <end position="184"/>
    </location>
</feature>
<proteinExistence type="inferred from homology"/>
<feature type="transmembrane region" description="Helical" evidence="7">
    <location>
        <begin position="196"/>
        <end position="217"/>
    </location>
</feature>
<feature type="transmembrane region" description="Helical" evidence="7">
    <location>
        <begin position="32"/>
        <end position="53"/>
    </location>
</feature>
<feature type="transmembrane region" description="Helical" evidence="7">
    <location>
        <begin position="60"/>
        <end position="78"/>
    </location>
</feature>
<feature type="transmembrane region" description="Helical" evidence="7">
    <location>
        <begin position="229"/>
        <end position="250"/>
    </location>
</feature>
<accession>A0ABR3GLR2</accession>
<evidence type="ECO:0000313" key="9">
    <source>
        <dbReference type="Proteomes" id="UP001447188"/>
    </source>
</evidence>
<evidence type="ECO:0000256" key="1">
    <source>
        <dbReference type="ARBA" id="ARBA00004141"/>
    </source>
</evidence>
<keyword evidence="9" id="KW-1185">Reference proteome</keyword>
<dbReference type="CDD" id="cd15239">
    <property type="entry name" value="7tm_YRO2_fungal-like"/>
    <property type="match status" value="1"/>
</dbReference>
<sequence>MDSYSLLERRNNVLSHNPPIANNNLTSHGSSWCWAVCALHAFLLLGVIAWTYTTNPRRRAFHYFSTAILLVATIYYFVLASNLGGHGVFVEFRHHGLVRRTREVFWVRWIGYFINFSLIFFALLLLSGVGWASILFTIGLSMLWAVMFLVGGQVGSSYKWGFFVFAVLIYFFIIWQVLGVARSYARRVEPSVHKIYFALAAWVLGLMALYPVCWGLSEGGNSIQVDSESVFYGVLDILSQGIFALLLVLATRNLDFDRMELGFTDYGRIRDHDNWRDSIHQEKASRTVPAESGGGSYTGGTAPGVSAPGVVPPAHV</sequence>
<reference evidence="8 9" key="1">
    <citation type="submission" date="2024-02" db="EMBL/GenBank/DDBJ databases">
        <title>Discinaceae phylogenomics.</title>
        <authorList>
            <person name="Dirks A.C."/>
            <person name="James T.Y."/>
        </authorList>
    </citation>
    <scope>NUCLEOTIDE SEQUENCE [LARGE SCALE GENOMIC DNA]</scope>
    <source>
        <strain evidence="8 9">ACD0624</strain>
    </source>
</reference>
<keyword evidence="3 7" id="KW-0812">Transmembrane</keyword>
<dbReference type="Proteomes" id="UP001447188">
    <property type="component" value="Unassembled WGS sequence"/>
</dbReference>
<dbReference type="InterPro" id="IPR043476">
    <property type="entry name" value="Yro2-like_7TM"/>
</dbReference>
<dbReference type="SMART" id="SM01021">
    <property type="entry name" value="Bac_rhodopsin"/>
    <property type="match status" value="1"/>
</dbReference>
<evidence type="ECO:0000313" key="8">
    <source>
        <dbReference type="EMBL" id="KAL0636803.1"/>
    </source>
</evidence>
<comment type="subcellular location">
    <subcellularLocation>
        <location evidence="1">Membrane</location>
        <topology evidence="1">Multi-pass membrane protein</topology>
    </subcellularLocation>
</comment>
<evidence type="ECO:0008006" key="10">
    <source>
        <dbReference type="Google" id="ProtNLM"/>
    </source>
</evidence>